<dbReference type="Proteomes" id="UP000567179">
    <property type="component" value="Unassembled WGS sequence"/>
</dbReference>
<evidence type="ECO:0000256" key="12">
    <source>
        <dbReference type="ARBA" id="ARBA00023026"/>
    </source>
</evidence>
<keyword evidence="5" id="KW-0964">Secreted</keyword>
<evidence type="ECO:0000256" key="4">
    <source>
        <dbReference type="ARBA" id="ARBA00012462"/>
    </source>
</evidence>
<feature type="active site" description="Charge relay system" evidence="15">
    <location>
        <position position="513"/>
    </location>
</feature>
<keyword evidence="10 15" id="KW-0720">Serine protease</keyword>
<feature type="signal peptide" evidence="16">
    <location>
        <begin position="1"/>
        <end position="17"/>
    </location>
</feature>
<evidence type="ECO:0000256" key="5">
    <source>
        <dbReference type="ARBA" id="ARBA00022525"/>
    </source>
</evidence>
<dbReference type="Gene3D" id="3.40.50.200">
    <property type="entry name" value="Peptidase S8/S53 domain"/>
    <property type="match status" value="1"/>
</dbReference>
<dbReference type="InterPro" id="IPR015366">
    <property type="entry name" value="S53_propep"/>
</dbReference>
<evidence type="ECO:0000256" key="7">
    <source>
        <dbReference type="ARBA" id="ARBA00022723"/>
    </source>
</evidence>
<proteinExistence type="predicted"/>
<keyword evidence="14" id="KW-0325">Glycoprotein</keyword>
<reference evidence="18 19" key="1">
    <citation type="journal article" date="2020" name="ISME J.">
        <title>Uncovering the hidden diversity of litter-decomposition mechanisms in mushroom-forming fungi.</title>
        <authorList>
            <person name="Floudas D."/>
            <person name="Bentzer J."/>
            <person name="Ahren D."/>
            <person name="Johansson T."/>
            <person name="Persson P."/>
            <person name="Tunlid A."/>
        </authorList>
    </citation>
    <scope>NUCLEOTIDE SEQUENCE [LARGE SCALE GENOMIC DNA]</scope>
    <source>
        <strain evidence="18 19">CBS 101986</strain>
    </source>
</reference>
<comment type="function">
    <text evidence="2">Secreted tripeptidyl-peptidase which degrades proteins at acidic pHs and is involved in virulence.</text>
</comment>
<dbReference type="SUPFAM" id="SSF54897">
    <property type="entry name" value="Protease propeptides/inhibitors"/>
    <property type="match status" value="1"/>
</dbReference>
<keyword evidence="12" id="KW-0843">Virulence</keyword>
<dbReference type="PANTHER" id="PTHR14218">
    <property type="entry name" value="PROTEASE S8 TRIPEPTIDYL PEPTIDASE I CLN2"/>
    <property type="match status" value="1"/>
</dbReference>
<dbReference type="InterPro" id="IPR030400">
    <property type="entry name" value="Sedolisin_dom"/>
</dbReference>
<feature type="binding site" evidence="15">
    <location>
        <position position="574"/>
    </location>
    <ligand>
        <name>Ca(2+)</name>
        <dbReference type="ChEBI" id="CHEBI:29108"/>
    </ligand>
</feature>
<dbReference type="GO" id="GO:0006508">
    <property type="term" value="P:proteolysis"/>
    <property type="evidence" value="ECO:0007669"/>
    <property type="project" value="UniProtKB-KW"/>
</dbReference>
<dbReference type="InterPro" id="IPR050819">
    <property type="entry name" value="Tripeptidyl-peptidase_I"/>
</dbReference>
<dbReference type="OrthoDB" id="409122at2759"/>
<sequence length="593" mass="63119">MLWSSLLVVGLAQLSVCKPLLKRWDDIVERHSWAEVPRGWQLKAPAPADHTFDMRVGLRQHGIDDLIESLMEISDPAHSRYGQHLTKAEVQAFHTPHPDSVEAVDSWLQFHGVDPASTKKSPAGDWITLRISVAQAEKMLNTKYNVYHHPASGEEAVRTMSYSLPKALQSAVDLVSPTTYFGTLRSMKATSFLQPNLKPITPAELENDAAALLAPGLNAAVPSSCARTITPACLRALYNTSTYTPTQQATNKLGVVGYLGEFANTADLQTFYKSFRTDAVGTSFTTVLVNGGKNTQSQPGVEANLDIQYTNGISFPTPNTYYSTGGSPPFITDSNTPTNTNEPYLDFLNFILQQTTIPQTFSTSYGDDEQTVPLDYATSVCNMFASLGSLGTTVFFSSGDDGVGAGNCQTNDGTKRTIFQPNFPASCPFVTTVGATTGINPEKAISFSGGGFSNYFATPSYQSSQVNSFISGLGTKNAGLFNTTGRAYPDVAAQGQGFQVVVGGSVESVAGTSASSPTVGGVFALLNDFRLSQGKSALGFINPLIYSTASSGFNDIKSGSNPGCGTNGFTAGTGWDPVTGLGTPDFLKLQKLV</sequence>
<feature type="chain" id="PRO_5034520280" description="tripeptidyl-peptidase II" evidence="16">
    <location>
        <begin position="18"/>
        <end position="593"/>
    </location>
</feature>
<evidence type="ECO:0000256" key="6">
    <source>
        <dbReference type="ARBA" id="ARBA00022670"/>
    </source>
</evidence>
<feature type="active site" description="Charge relay system" evidence="15">
    <location>
        <position position="306"/>
    </location>
</feature>
<feature type="binding site" evidence="15">
    <location>
        <position position="576"/>
    </location>
    <ligand>
        <name>Ca(2+)</name>
        <dbReference type="ChEBI" id="CHEBI:29108"/>
    </ligand>
</feature>
<dbReference type="GO" id="GO:0008240">
    <property type="term" value="F:tripeptidyl-peptidase activity"/>
    <property type="evidence" value="ECO:0007669"/>
    <property type="project" value="UniProtKB-EC"/>
</dbReference>
<dbReference type="FunFam" id="3.40.50.200:FF:000015">
    <property type="entry name" value="Tripeptidyl peptidase A"/>
    <property type="match status" value="1"/>
</dbReference>
<keyword evidence="9 15" id="KW-0378">Hydrolase</keyword>
<comment type="cofactor">
    <cofactor evidence="15">
        <name>Ca(2+)</name>
        <dbReference type="ChEBI" id="CHEBI:29108"/>
    </cofactor>
    <text evidence="15">Binds 1 Ca(2+) ion per subunit.</text>
</comment>
<accession>A0A8H5EXN0</accession>
<dbReference type="SMART" id="SM00944">
    <property type="entry name" value="Pro-kuma_activ"/>
    <property type="match status" value="1"/>
</dbReference>
<keyword evidence="13" id="KW-0865">Zymogen</keyword>
<evidence type="ECO:0000256" key="15">
    <source>
        <dbReference type="PROSITE-ProRule" id="PRU01032"/>
    </source>
</evidence>
<evidence type="ECO:0000256" key="8">
    <source>
        <dbReference type="ARBA" id="ARBA00022729"/>
    </source>
</evidence>
<dbReference type="EMBL" id="JAACJJ010000042">
    <property type="protein sequence ID" value="KAF5316091.1"/>
    <property type="molecule type" value="Genomic_DNA"/>
</dbReference>
<evidence type="ECO:0000256" key="14">
    <source>
        <dbReference type="ARBA" id="ARBA00023180"/>
    </source>
</evidence>
<evidence type="ECO:0000256" key="1">
    <source>
        <dbReference type="ARBA" id="ARBA00001910"/>
    </source>
</evidence>
<keyword evidence="7 15" id="KW-0479">Metal-binding</keyword>
<keyword evidence="11 15" id="KW-0106">Calcium</keyword>
<evidence type="ECO:0000256" key="9">
    <source>
        <dbReference type="ARBA" id="ARBA00022801"/>
    </source>
</evidence>
<dbReference type="InterPro" id="IPR000209">
    <property type="entry name" value="Peptidase_S8/S53_dom"/>
</dbReference>
<evidence type="ECO:0000256" key="10">
    <source>
        <dbReference type="ARBA" id="ARBA00022825"/>
    </source>
</evidence>
<dbReference type="AlphaFoldDB" id="A0A8H5EXN0"/>
<dbReference type="CDD" id="cd04056">
    <property type="entry name" value="Peptidases_S53"/>
    <property type="match status" value="1"/>
</dbReference>
<dbReference type="EC" id="3.4.14.10" evidence="4"/>
<name>A0A8H5EXN0_9AGAR</name>
<feature type="binding site" evidence="15">
    <location>
        <position position="555"/>
    </location>
    <ligand>
        <name>Ca(2+)</name>
        <dbReference type="ChEBI" id="CHEBI:29108"/>
    </ligand>
</feature>
<evidence type="ECO:0000256" key="2">
    <source>
        <dbReference type="ARBA" id="ARBA00002451"/>
    </source>
</evidence>
<comment type="subcellular location">
    <subcellularLocation>
        <location evidence="3">Secreted</location>
        <location evidence="3">Extracellular space</location>
    </subcellularLocation>
</comment>
<dbReference type="GO" id="GO:0004252">
    <property type="term" value="F:serine-type endopeptidase activity"/>
    <property type="evidence" value="ECO:0007669"/>
    <property type="project" value="UniProtKB-UniRule"/>
</dbReference>
<dbReference type="PROSITE" id="PS51695">
    <property type="entry name" value="SEDOLISIN"/>
    <property type="match status" value="1"/>
</dbReference>
<keyword evidence="8 16" id="KW-0732">Signal</keyword>
<dbReference type="GO" id="GO:0046872">
    <property type="term" value="F:metal ion binding"/>
    <property type="evidence" value="ECO:0007669"/>
    <property type="project" value="UniProtKB-UniRule"/>
</dbReference>
<protein>
    <recommendedName>
        <fullName evidence="4">tripeptidyl-peptidase II</fullName>
        <ecNumber evidence="4">3.4.14.10</ecNumber>
    </recommendedName>
</protein>
<comment type="caution">
    <text evidence="18">The sequence shown here is derived from an EMBL/GenBank/DDBJ whole genome shotgun (WGS) entry which is preliminary data.</text>
</comment>
<comment type="catalytic activity">
    <reaction evidence="1">
        <text>Release of an N-terminal tripeptide from a polypeptide.</text>
        <dbReference type="EC" id="3.4.14.10"/>
    </reaction>
</comment>
<evidence type="ECO:0000256" key="16">
    <source>
        <dbReference type="SAM" id="SignalP"/>
    </source>
</evidence>
<evidence type="ECO:0000256" key="13">
    <source>
        <dbReference type="ARBA" id="ARBA00023145"/>
    </source>
</evidence>
<feature type="binding site" evidence="15">
    <location>
        <position position="556"/>
    </location>
    <ligand>
        <name>Ca(2+)</name>
        <dbReference type="ChEBI" id="CHEBI:29108"/>
    </ligand>
</feature>
<feature type="active site" description="Charge relay system" evidence="15">
    <location>
        <position position="302"/>
    </location>
</feature>
<dbReference type="CDD" id="cd11377">
    <property type="entry name" value="Pro-peptidase_S53"/>
    <property type="match status" value="1"/>
</dbReference>
<evidence type="ECO:0000259" key="17">
    <source>
        <dbReference type="PROSITE" id="PS51695"/>
    </source>
</evidence>
<dbReference type="SUPFAM" id="SSF52743">
    <property type="entry name" value="Subtilisin-like"/>
    <property type="match status" value="1"/>
</dbReference>
<dbReference type="PANTHER" id="PTHR14218:SF15">
    <property type="entry name" value="TRIPEPTIDYL-PEPTIDASE 1"/>
    <property type="match status" value="1"/>
</dbReference>
<organism evidence="18 19">
    <name type="scientific">Psilocybe cf. subviscida</name>
    <dbReference type="NCBI Taxonomy" id="2480587"/>
    <lineage>
        <taxon>Eukaryota</taxon>
        <taxon>Fungi</taxon>
        <taxon>Dikarya</taxon>
        <taxon>Basidiomycota</taxon>
        <taxon>Agaricomycotina</taxon>
        <taxon>Agaricomycetes</taxon>
        <taxon>Agaricomycetidae</taxon>
        <taxon>Agaricales</taxon>
        <taxon>Agaricineae</taxon>
        <taxon>Strophariaceae</taxon>
        <taxon>Psilocybe</taxon>
    </lineage>
</organism>
<evidence type="ECO:0000256" key="11">
    <source>
        <dbReference type="ARBA" id="ARBA00022837"/>
    </source>
</evidence>
<evidence type="ECO:0000256" key="3">
    <source>
        <dbReference type="ARBA" id="ARBA00004239"/>
    </source>
</evidence>
<keyword evidence="19" id="KW-1185">Reference proteome</keyword>
<gene>
    <name evidence="18" type="ORF">D9619_006586</name>
</gene>
<dbReference type="Pfam" id="PF00082">
    <property type="entry name" value="Peptidase_S8"/>
    <property type="match status" value="1"/>
</dbReference>
<dbReference type="Pfam" id="PF09286">
    <property type="entry name" value="Pro-kuma_activ"/>
    <property type="match status" value="1"/>
</dbReference>
<dbReference type="GO" id="GO:0005576">
    <property type="term" value="C:extracellular region"/>
    <property type="evidence" value="ECO:0007669"/>
    <property type="project" value="UniProtKB-SubCell"/>
</dbReference>
<evidence type="ECO:0000313" key="18">
    <source>
        <dbReference type="EMBL" id="KAF5316091.1"/>
    </source>
</evidence>
<keyword evidence="6 15" id="KW-0645">Protease</keyword>
<dbReference type="InterPro" id="IPR036852">
    <property type="entry name" value="Peptidase_S8/S53_dom_sf"/>
</dbReference>
<feature type="domain" description="Peptidase S53" evidence="17">
    <location>
        <begin position="228"/>
        <end position="593"/>
    </location>
</feature>
<evidence type="ECO:0000313" key="19">
    <source>
        <dbReference type="Proteomes" id="UP000567179"/>
    </source>
</evidence>